<dbReference type="Gene3D" id="3.40.1080.10">
    <property type="entry name" value="Glutaconate Coenzyme A-transferase"/>
    <property type="match status" value="1"/>
</dbReference>
<dbReference type="EMBL" id="PYKK01001186">
    <property type="protein sequence ID" value="TGD33423.1"/>
    <property type="molecule type" value="Genomic_DNA"/>
</dbReference>
<dbReference type="Proteomes" id="UP000297989">
    <property type="component" value="Unassembled WGS sequence"/>
</dbReference>
<dbReference type="GO" id="GO:0006084">
    <property type="term" value="P:acetyl-CoA metabolic process"/>
    <property type="evidence" value="ECO:0007669"/>
    <property type="project" value="InterPro"/>
</dbReference>
<dbReference type="Pfam" id="PF04223">
    <property type="entry name" value="CitF"/>
    <property type="match status" value="1"/>
</dbReference>
<dbReference type="GO" id="GO:0009346">
    <property type="term" value="C:ATP-independent citrate lyase complex"/>
    <property type="evidence" value="ECO:0007669"/>
    <property type="project" value="InterPro"/>
</dbReference>
<keyword evidence="2" id="KW-0456">Lyase</keyword>
<feature type="region of interest" description="Disordered" evidence="1">
    <location>
        <begin position="1"/>
        <end position="22"/>
    </location>
</feature>
<dbReference type="GO" id="GO:0016829">
    <property type="term" value="F:lyase activity"/>
    <property type="evidence" value="ECO:0007669"/>
    <property type="project" value="UniProtKB-KW"/>
</dbReference>
<evidence type="ECO:0000256" key="1">
    <source>
        <dbReference type="SAM" id="MobiDB-lite"/>
    </source>
</evidence>
<feature type="non-terminal residue" evidence="2">
    <location>
        <position position="80"/>
    </location>
</feature>
<reference evidence="2 3" key="1">
    <citation type="submission" date="2018-03" db="EMBL/GenBank/DDBJ databases">
        <title>Non-Typhoidal Salmonella genome sequencing and assembly.</title>
        <authorList>
            <person name="Matchawe C."/>
        </authorList>
    </citation>
    <scope>NUCLEOTIDE SEQUENCE [LARGE SCALE GENOMIC DNA]</scope>
    <source>
        <strain evidence="2 3">8EV</strain>
    </source>
</reference>
<feature type="non-terminal residue" evidence="2">
    <location>
        <position position="1"/>
    </location>
</feature>
<gene>
    <name evidence="2" type="ORF">C9F10_17030</name>
</gene>
<dbReference type="GO" id="GO:0008814">
    <property type="term" value="F:citrate CoA-transferase activity"/>
    <property type="evidence" value="ECO:0007669"/>
    <property type="project" value="InterPro"/>
</dbReference>
<evidence type="ECO:0000313" key="3">
    <source>
        <dbReference type="Proteomes" id="UP000297989"/>
    </source>
</evidence>
<organism evidence="2 3">
    <name type="scientific">Salmonella enterica subsp. enterica serovar Poona</name>
    <dbReference type="NCBI Taxonomy" id="436295"/>
    <lineage>
        <taxon>Bacteria</taxon>
        <taxon>Pseudomonadati</taxon>
        <taxon>Pseudomonadota</taxon>
        <taxon>Gammaproteobacteria</taxon>
        <taxon>Enterobacterales</taxon>
        <taxon>Enterobacteriaceae</taxon>
        <taxon>Salmonella</taxon>
    </lineage>
</organism>
<name>A0A659S548_SALET</name>
<dbReference type="SUPFAM" id="SSF100950">
    <property type="entry name" value="NagB/RpiA/CoA transferase-like"/>
    <property type="match status" value="1"/>
</dbReference>
<comment type="caution">
    <text evidence="2">The sequence shown here is derived from an EMBL/GenBank/DDBJ whole genome shotgun (WGS) entry which is preliminary data.</text>
</comment>
<protein>
    <submittedName>
        <fullName evidence="2">Citrate lyase subunit alpha</fullName>
    </submittedName>
</protein>
<dbReference type="AlphaFoldDB" id="A0A659S548"/>
<dbReference type="InterPro" id="IPR037171">
    <property type="entry name" value="NagB/RpiA_transferase-like"/>
</dbReference>
<sequence>PRARAPPLTSHPPQRRSARRASEVIAHSGAFNEGFSLQTGTGGASLAVTRVLEDKMRSRNSVANFALGGLPATMVGLHDK</sequence>
<evidence type="ECO:0000313" key="2">
    <source>
        <dbReference type="EMBL" id="TGD33423.1"/>
    </source>
</evidence>
<proteinExistence type="predicted"/>
<accession>A0A659S548</accession>
<dbReference type="InterPro" id="IPR006472">
    <property type="entry name" value="Citrate_lyase_asu"/>
</dbReference>
<dbReference type="GO" id="GO:0005737">
    <property type="term" value="C:cytoplasm"/>
    <property type="evidence" value="ECO:0007669"/>
    <property type="project" value="InterPro"/>
</dbReference>
<dbReference type="PANTHER" id="PTHR40596:SF1">
    <property type="entry name" value="CITRATE LYASE ALPHA CHAIN"/>
    <property type="match status" value="1"/>
</dbReference>
<dbReference type="PANTHER" id="PTHR40596">
    <property type="entry name" value="CITRATE LYASE ALPHA CHAIN"/>
    <property type="match status" value="1"/>
</dbReference>